<organism evidence="2 3">
    <name type="scientific">Promicromonospora alba</name>
    <dbReference type="NCBI Taxonomy" id="1616110"/>
    <lineage>
        <taxon>Bacteria</taxon>
        <taxon>Bacillati</taxon>
        <taxon>Actinomycetota</taxon>
        <taxon>Actinomycetes</taxon>
        <taxon>Micrococcales</taxon>
        <taxon>Promicromonosporaceae</taxon>
        <taxon>Promicromonospora</taxon>
    </lineage>
</organism>
<evidence type="ECO:0000313" key="2">
    <source>
        <dbReference type="EMBL" id="MFC4630275.1"/>
    </source>
</evidence>
<proteinExistence type="predicted"/>
<dbReference type="EMBL" id="JBHSFI010000005">
    <property type="protein sequence ID" value="MFC4630275.1"/>
    <property type="molecule type" value="Genomic_DNA"/>
</dbReference>
<sequence length="170" mass="18523">MSRPPAEYSVPAGWDEDDQDNVTHVIDGETPEQWVEHQSGGEAIVQWSVMSTPQSEPTEERVREAIDAGLEGMKSATPQQIGYLREAAGMGCVGDATVVDPPRTEEVGAGYALRYGYTCPSPSGPSRSIVITAYGWDGRKHSWTVSTTEGFWDEHATELEASADSFRITD</sequence>
<evidence type="ECO:0000256" key="1">
    <source>
        <dbReference type="SAM" id="MobiDB-lite"/>
    </source>
</evidence>
<dbReference type="Gene3D" id="3.40.1000.10">
    <property type="entry name" value="Mog1/PsbP, alpha/beta/alpha sandwich"/>
    <property type="match status" value="1"/>
</dbReference>
<dbReference type="RefSeq" id="WP_377137823.1">
    <property type="nucleotide sequence ID" value="NZ_JBHSFI010000005.1"/>
</dbReference>
<name>A0ABV9HN04_9MICO</name>
<gene>
    <name evidence="2" type="ORF">ACFO6V_18650</name>
</gene>
<keyword evidence="3" id="KW-1185">Reference proteome</keyword>
<feature type="region of interest" description="Disordered" evidence="1">
    <location>
        <begin position="1"/>
        <end position="20"/>
    </location>
</feature>
<comment type="caution">
    <text evidence="2">The sequence shown here is derived from an EMBL/GenBank/DDBJ whole genome shotgun (WGS) entry which is preliminary data.</text>
</comment>
<dbReference type="Proteomes" id="UP001596011">
    <property type="component" value="Unassembled WGS sequence"/>
</dbReference>
<accession>A0ABV9HN04</accession>
<protein>
    <recommendedName>
        <fullName evidence="4">Lipoprotein LpqN</fullName>
    </recommendedName>
</protein>
<evidence type="ECO:0000313" key="3">
    <source>
        <dbReference type="Proteomes" id="UP001596011"/>
    </source>
</evidence>
<reference evidence="3" key="1">
    <citation type="journal article" date="2019" name="Int. J. Syst. Evol. Microbiol.">
        <title>The Global Catalogue of Microorganisms (GCM) 10K type strain sequencing project: providing services to taxonomists for standard genome sequencing and annotation.</title>
        <authorList>
            <consortium name="The Broad Institute Genomics Platform"/>
            <consortium name="The Broad Institute Genome Sequencing Center for Infectious Disease"/>
            <person name="Wu L."/>
            <person name="Ma J."/>
        </authorList>
    </citation>
    <scope>NUCLEOTIDE SEQUENCE [LARGE SCALE GENOMIC DNA]</scope>
    <source>
        <strain evidence="3">CCUG 42722</strain>
    </source>
</reference>
<evidence type="ECO:0008006" key="4">
    <source>
        <dbReference type="Google" id="ProtNLM"/>
    </source>
</evidence>